<dbReference type="Pfam" id="PF01255">
    <property type="entry name" value="Prenyltransf"/>
    <property type="match status" value="1"/>
</dbReference>
<dbReference type="CDD" id="cd00475">
    <property type="entry name" value="Cis_IPPS"/>
    <property type="match status" value="1"/>
</dbReference>
<dbReference type="RefSeq" id="WP_385877183.1">
    <property type="nucleotide sequence ID" value="NZ_JBHLXE010000090.1"/>
</dbReference>
<feature type="binding site" evidence="2">
    <location>
        <position position="64"/>
    </location>
    <ligand>
        <name>substrate</name>
    </ligand>
</feature>
<dbReference type="NCBIfam" id="TIGR00055">
    <property type="entry name" value="uppS"/>
    <property type="match status" value="1"/>
</dbReference>
<dbReference type="PROSITE" id="PS01066">
    <property type="entry name" value="UPP_SYNTHASE"/>
    <property type="match status" value="1"/>
</dbReference>
<dbReference type="InterPro" id="IPR001441">
    <property type="entry name" value="UPP_synth-like"/>
</dbReference>
<evidence type="ECO:0000313" key="4">
    <source>
        <dbReference type="Proteomes" id="UP001589758"/>
    </source>
</evidence>
<dbReference type="NCBIfam" id="NF011405">
    <property type="entry name" value="PRK14830.1"/>
    <property type="match status" value="1"/>
</dbReference>
<comment type="caution">
    <text evidence="2">Lacks conserved residue(s) required for the propagation of feature annotation.</text>
</comment>
<dbReference type="GO" id="GO:0016740">
    <property type="term" value="F:transferase activity"/>
    <property type="evidence" value="ECO:0007669"/>
    <property type="project" value="UniProtKB-KW"/>
</dbReference>
<comment type="catalytic activity">
    <reaction evidence="2">
        <text>8 isopentenyl diphosphate + (2E,6E)-farnesyl diphosphate = di-trans,octa-cis-undecaprenyl diphosphate + 8 diphosphate</text>
        <dbReference type="Rhea" id="RHEA:27551"/>
        <dbReference type="ChEBI" id="CHEBI:33019"/>
        <dbReference type="ChEBI" id="CHEBI:58405"/>
        <dbReference type="ChEBI" id="CHEBI:128769"/>
        <dbReference type="ChEBI" id="CHEBI:175763"/>
        <dbReference type="EC" id="2.5.1.31"/>
    </reaction>
</comment>
<dbReference type="InterPro" id="IPR036424">
    <property type="entry name" value="UPP_synth-like_sf"/>
</dbReference>
<keyword evidence="2" id="KW-0460">Magnesium</keyword>
<dbReference type="PANTHER" id="PTHR10291">
    <property type="entry name" value="DEHYDRODOLICHYL DIPHOSPHATE SYNTHASE FAMILY MEMBER"/>
    <property type="match status" value="1"/>
</dbReference>
<feature type="binding site" evidence="2">
    <location>
        <begin position="189"/>
        <end position="191"/>
    </location>
    <ligand>
        <name>substrate</name>
    </ligand>
</feature>
<keyword evidence="2" id="KW-0479">Metal-binding</keyword>
<dbReference type="EMBL" id="JBHLXE010000090">
    <property type="protein sequence ID" value="MFC0180068.1"/>
    <property type="molecule type" value="Genomic_DNA"/>
</dbReference>
<feature type="binding site" evidence="2">
    <location>
        <position position="20"/>
    </location>
    <ligand>
        <name>substrate</name>
    </ligand>
</feature>
<evidence type="ECO:0000256" key="2">
    <source>
        <dbReference type="HAMAP-Rule" id="MF_01139"/>
    </source>
</evidence>
<keyword evidence="4" id="KW-1185">Reference proteome</keyword>
<dbReference type="PANTHER" id="PTHR10291:SF0">
    <property type="entry name" value="DEHYDRODOLICHYL DIPHOSPHATE SYNTHASE 2"/>
    <property type="match status" value="1"/>
</dbReference>
<name>A0ABV6CAQ7_9GAMM</name>
<sequence>MENLNIPEHVAIIMDGNGRWAKLRGKMRITGHRAGANAVRSTVRAAIKNNIKMLTLYAFSSENWKRPSAEVKALMELFLRSLKNEVPKLHENNIKLKIIGDVSAFSDRLQSEIKIAESLTEDNDGLILNIAANYGGRWDITHALKNITDKLKSGELDVNTITEKLIDNEIQQHSVPDVDLLIRTGGEFRVSNFLLWQIIYAELYFTDIYWPDFNEEAFNEAIKTFSQRVRRFGGI</sequence>
<proteinExistence type="inferred from homology"/>
<comment type="function">
    <text evidence="2">Catalyzes the sequential condensation of isopentenyl diphosphate (IPP) with (2E,6E)-farnesyl diphosphate (E,E-FPP) to yield (2Z,6Z,10Z,14Z,18Z,22Z,26Z,30Z,34E,38E)-undecaprenyl diphosphate (di-trans,octa-cis-UPP). UPP is the precursor of glycosyl carrier lipid in the biosynthesis of bacterial cell wall polysaccharide components such as peptidoglycan and lipopolysaccharide.</text>
</comment>
<comment type="cofactor">
    <cofactor evidence="2">
        <name>Mg(2+)</name>
        <dbReference type="ChEBI" id="CHEBI:18420"/>
    </cofactor>
    <text evidence="2">Binds 2 magnesium ions per subunit.</text>
</comment>
<comment type="caution">
    <text evidence="3">The sequence shown here is derived from an EMBL/GenBank/DDBJ whole genome shotgun (WGS) entry which is preliminary data.</text>
</comment>
<feature type="binding site" evidence="2">
    <location>
        <begin position="60"/>
        <end position="62"/>
    </location>
    <ligand>
        <name>substrate</name>
    </ligand>
</feature>
<feature type="binding site" evidence="2">
    <location>
        <position position="32"/>
    </location>
    <ligand>
        <name>substrate</name>
    </ligand>
</feature>
<dbReference type="HAMAP" id="MF_01139">
    <property type="entry name" value="ISPT"/>
    <property type="match status" value="1"/>
</dbReference>
<keyword evidence="2" id="KW-0573">Peptidoglycan synthesis</keyword>
<keyword evidence="1 2" id="KW-0808">Transferase</keyword>
<dbReference type="EC" id="2.5.1.31" evidence="2"/>
<dbReference type="Gene3D" id="3.40.1180.10">
    <property type="entry name" value="Decaprenyl diphosphate synthase-like"/>
    <property type="match status" value="1"/>
</dbReference>
<accession>A0ABV6CAQ7</accession>
<feature type="binding site" evidence="2">
    <location>
        <position position="28"/>
    </location>
    <ligand>
        <name>substrate</name>
    </ligand>
</feature>
<feature type="binding site" evidence="2">
    <location>
        <position position="202"/>
    </location>
    <ligand>
        <name>Mg(2+)</name>
        <dbReference type="ChEBI" id="CHEBI:18420"/>
    </ligand>
</feature>
<dbReference type="SUPFAM" id="SSF64005">
    <property type="entry name" value="Undecaprenyl diphosphate synthase"/>
    <property type="match status" value="1"/>
</dbReference>
<keyword evidence="2" id="KW-0133">Cell shape</keyword>
<feature type="active site" description="Proton acceptor" evidence="2">
    <location>
        <position position="63"/>
    </location>
</feature>
<comment type="subunit">
    <text evidence="2">Homodimer.</text>
</comment>
<feature type="binding site" evidence="2">
    <location>
        <begin position="16"/>
        <end position="19"/>
    </location>
    <ligand>
        <name>substrate</name>
    </ligand>
</feature>
<dbReference type="Proteomes" id="UP001589758">
    <property type="component" value="Unassembled WGS sequence"/>
</dbReference>
<gene>
    <name evidence="2" type="primary">uppS</name>
    <name evidence="3" type="ORF">ACFFIT_08250</name>
</gene>
<feature type="active site" evidence="2">
    <location>
        <position position="15"/>
    </location>
</feature>
<dbReference type="InterPro" id="IPR018520">
    <property type="entry name" value="UPP_synth-like_CS"/>
</dbReference>
<comment type="similarity">
    <text evidence="2">Belongs to the UPP synthase family.</text>
</comment>
<protein>
    <recommendedName>
        <fullName evidence="2">Ditrans,polycis-undecaprenyl-diphosphate synthase ((2E,6E)-farnesyl-diphosphate specific)</fullName>
        <ecNumber evidence="2">2.5.1.31</ecNumber>
    </recommendedName>
    <alternativeName>
        <fullName evidence="2">Ditrans,polycis-undecaprenylcistransferase</fullName>
    </alternativeName>
    <alternativeName>
        <fullName evidence="2">Undecaprenyl diphosphate synthase</fullName>
        <shortName evidence="2">UDS</shortName>
    </alternativeName>
    <alternativeName>
        <fullName evidence="2">Undecaprenyl pyrophosphate synthase</fullName>
        <shortName evidence="2">UPP synthase</shortName>
    </alternativeName>
</protein>
<feature type="binding site" evidence="2">
    <location>
        <position position="183"/>
    </location>
    <ligand>
        <name>substrate</name>
    </ligand>
</feature>
<evidence type="ECO:0000313" key="3">
    <source>
        <dbReference type="EMBL" id="MFC0180068.1"/>
    </source>
</evidence>
<keyword evidence="2" id="KW-0961">Cell wall biogenesis/degradation</keyword>
<feature type="binding site" evidence="2">
    <location>
        <position position="66"/>
    </location>
    <ligand>
        <name>substrate</name>
    </ligand>
</feature>
<reference evidence="3 4" key="1">
    <citation type="submission" date="2024-09" db="EMBL/GenBank/DDBJ databases">
        <authorList>
            <person name="Sun Q."/>
            <person name="Mori K."/>
        </authorList>
    </citation>
    <scope>NUCLEOTIDE SEQUENCE [LARGE SCALE GENOMIC DNA]</scope>
    <source>
        <strain evidence="3 4">CCM 8545</strain>
    </source>
</reference>
<organism evidence="3 4">
    <name type="scientific">Thorsellia kenyensis</name>
    <dbReference type="NCBI Taxonomy" id="1549888"/>
    <lineage>
        <taxon>Bacteria</taxon>
        <taxon>Pseudomonadati</taxon>
        <taxon>Pseudomonadota</taxon>
        <taxon>Gammaproteobacteria</taxon>
        <taxon>Enterobacterales</taxon>
        <taxon>Thorselliaceae</taxon>
        <taxon>Thorsellia</taxon>
    </lineage>
</organism>
<feature type="binding site" evidence="2">
    <location>
        <position position="15"/>
    </location>
    <ligand>
        <name>Mg(2+)</name>
        <dbReference type="ChEBI" id="CHEBI:18420"/>
    </ligand>
</feature>
<evidence type="ECO:0000256" key="1">
    <source>
        <dbReference type="ARBA" id="ARBA00022679"/>
    </source>
</evidence>